<evidence type="ECO:0000256" key="2">
    <source>
        <dbReference type="SAM" id="Phobius"/>
    </source>
</evidence>
<keyword evidence="2" id="KW-0812">Transmembrane</keyword>
<dbReference type="SUPFAM" id="SSF52540">
    <property type="entry name" value="P-loop containing nucleoside triphosphate hydrolases"/>
    <property type="match status" value="1"/>
</dbReference>
<keyword evidence="5" id="KW-1185">Reference proteome</keyword>
<evidence type="ECO:0000313" key="5">
    <source>
        <dbReference type="Proteomes" id="UP001162001"/>
    </source>
</evidence>
<dbReference type="GO" id="GO:0005524">
    <property type="term" value="F:ATP binding"/>
    <property type="evidence" value="ECO:0007669"/>
    <property type="project" value="InterPro"/>
</dbReference>
<dbReference type="PANTHER" id="PTHR23070">
    <property type="entry name" value="BCS1 AAA-TYPE ATPASE"/>
    <property type="match status" value="1"/>
</dbReference>
<keyword evidence="2" id="KW-1133">Transmembrane helix</keyword>
<dbReference type="EMBL" id="MT418680">
    <property type="protein sequence ID" value="QKF93814.1"/>
    <property type="molecule type" value="Genomic_DNA"/>
</dbReference>
<feature type="domain" description="AAA+ ATPase" evidence="3">
    <location>
        <begin position="224"/>
        <end position="433"/>
    </location>
</feature>
<name>A0A7D3UV99_9VIRU</name>
<protein>
    <submittedName>
        <fullName evidence="4">AAA family ATPase</fullName>
    </submittedName>
</protein>
<feature type="transmembrane region" description="Helical" evidence="2">
    <location>
        <begin position="12"/>
        <end position="36"/>
    </location>
</feature>
<keyword evidence="2" id="KW-0472">Membrane</keyword>
<dbReference type="Pfam" id="PF00004">
    <property type="entry name" value="AAA"/>
    <property type="match status" value="2"/>
</dbReference>
<gene>
    <name evidence="4" type="ORF">Fadolivirus_1_356</name>
</gene>
<evidence type="ECO:0000256" key="1">
    <source>
        <dbReference type="ARBA" id="ARBA00007448"/>
    </source>
</evidence>
<evidence type="ECO:0000313" key="4">
    <source>
        <dbReference type="EMBL" id="QKF93814.1"/>
    </source>
</evidence>
<sequence length="491" mass="57836">MDSHISQLVPILLLSGASSYHIALLMILYPIIKWCYNKANDYMRKRNLVTLEIPDINKGTSEISEYYHIIWYLDNHNLLKYPNLSINDSFESYNSKKSNGYRVRNHDKIQCHFKDNILTIEFGQYINNENKIDKSILYIHANTVEIIDNFIEICTKEYVKYHKNNRNGISSYSYSDVKWIGKKLNIVKTFDNLFLDPKISDKIQNDIESYIENKELYKRMGISYKRGFMFYGRPGCGKTSTINAIARLLDYDIYKLRLTEFTNNKQLFTAIRAIPQKSILVIEDIDRTNSVNKIYRLKDNIDFTKILYDKDENLKHKKLTDELIEKGEHYIYLGYTENKNIDIPQEIINMIKDAFKFIIDYPDLIEKYKYEHYYDISTSKNESMVKDLMEIFDGNEYLHKCLIIITTNHPEKLDRALIRPGRIDTHIEFLPADRNIIINVLKTFYNKEIDQINLDIKDFNGTIGQSKLINSIILPNIKNYEGAVSEILKAK</sequence>
<dbReference type="Proteomes" id="UP001162001">
    <property type="component" value="Segment"/>
</dbReference>
<dbReference type="SMART" id="SM00382">
    <property type="entry name" value="AAA"/>
    <property type="match status" value="1"/>
</dbReference>
<accession>A0A7D3UV99</accession>
<dbReference type="GO" id="GO:0016887">
    <property type="term" value="F:ATP hydrolysis activity"/>
    <property type="evidence" value="ECO:0007669"/>
    <property type="project" value="InterPro"/>
</dbReference>
<dbReference type="InterPro" id="IPR050747">
    <property type="entry name" value="Mitochondrial_chaperone_BCS1"/>
</dbReference>
<dbReference type="Gene3D" id="3.40.50.300">
    <property type="entry name" value="P-loop containing nucleotide triphosphate hydrolases"/>
    <property type="match status" value="1"/>
</dbReference>
<evidence type="ECO:0000259" key="3">
    <source>
        <dbReference type="SMART" id="SM00382"/>
    </source>
</evidence>
<proteinExistence type="inferred from homology"/>
<dbReference type="InterPro" id="IPR003593">
    <property type="entry name" value="AAA+_ATPase"/>
</dbReference>
<reference evidence="4 5" key="1">
    <citation type="submission" date="2020-04" db="EMBL/GenBank/DDBJ databases">
        <title>Advantages and limits of metagenomic assembly and binning of a giant virus.</title>
        <authorList>
            <person name="Schulz F."/>
            <person name="Andreani J."/>
            <person name="Francis R."/>
            <person name="Boudjemaa H."/>
            <person name="Bou Khalil J.Y."/>
            <person name="Lee J."/>
            <person name="La Scola B."/>
            <person name="Woyke T."/>
        </authorList>
    </citation>
    <scope>NUCLEOTIDE SEQUENCE [LARGE SCALE GENOMIC DNA]</scope>
    <source>
        <strain evidence="4 5">FV1/VV64</strain>
    </source>
</reference>
<comment type="similarity">
    <text evidence="1">Belongs to the AAA ATPase family. BCS1 subfamily.</text>
</comment>
<dbReference type="InterPro" id="IPR027417">
    <property type="entry name" value="P-loop_NTPase"/>
</dbReference>
<organism evidence="4 5">
    <name type="scientific">Fadolivirus FV1/VV64</name>
    <dbReference type="NCBI Taxonomy" id="3070911"/>
    <lineage>
        <taxon>Viruses</taxon>
        <taxon>Varidnaviria</taxon>
        <taxon>Bamfordvirae</taxon>
        <taxon>Nucleocytoviricota</taxon>
        <taxon>Megaviricetes</taxon>
        <taxon>Imitervirales</taxon>
        <taxon>Mimiviridae</taxon>
        <taxon>Klosneuvirinae</taxon>
        <taxon>Fadolivirus</taxon>
        <taxon>Fadolivirus algeromassiliense</taxon>
    </lineage>
</organism>
<dbReference type="InterPro" id="IPR003959">
    <property type="entry name" value="ATPase_AAA_core"/>
</dbReference>